<dbReference type="PANTHER" id="PTHR47723:SF23">
    <property type="entry name" value="REVERSE TRANSCRIPTASE-LIKE PROTEIN"/>
    <property type="match status" value="1"/>
</dbReference>
<dbReference type="SMR" id="A0A314LFX7"/>
<dbReference type="InterPro" id="IPR002156">
    <property type="entry name" value="RNaseH_domain"/>
</dbReference>
<dbReference type="GO" id="GO:0003676">
    <property type="term" value="F:nucleic acid binding"/>
    <property type="evidence" value="ECO:0007669"/>
    <property type="project" value="InterPro"/>
</dbReference>
<dbReference type="AlphaFoldDB" id="A0A314LFX7"/>
<dbReference type="InterPro" id="IPR036397">
    <property type="entry name" value="RNaseH_sf"/>
</dbReference>
<feature type="domain" description="RNase H type-1" evidence="1">
    <location>
        <begin position="1"/>
        <end position="60"/>
    </location>
</feature>
<comment type="caution">
    <text evidence="2">The sequence shown here is derived from an EMBL/GenBank/DDBJ whole genome shotgun (WGS) entry which is preliminary data.</text>
</comment>
<evidence type="ECO:0000313" key="2">
    <source>
        <dbReference type="EMBL" id="OIT40651.1"/>
    </source>
</evidence>
<proteinExistence type="predicted"/>
<gene>
    <name evidence="2" type="ORF">A4A49_61144</name>
</gene>
<evidence type="ECO:0000259" key="1">
    <source>
        <dbReference type="Pfam" id="PF13456"/>
    </source>
</evidence>
<dbReference type="InterPro" id="IPR053151">
    <property type="entry name" value="RNase_H-like"/>
</dbReference>
<name>A0A314LFX7_NICAT</name>
<sequence length="103" mass="11776">MHHLTIEYDCKELTKLMNSNDGYYQNLVDDCRGLLQEMEDPPLKHIFREANKVADKLAKKGSSSDVFGDLNLFYYPATFVVSSFERDKAGTMSPRLVHVCNDV</sequence>
<keyword evidence="3" id="KW-1185">Reference proteome</keyword>
<dbReference type="Pfam" id="PF13456">
    <property type="entry name" value="RVT_3"/>
    <property type="match status" value="1"/>
</dbReference>
<dbReference type="GO" id="GO:0004523">
    <property type="term" value="F:RNA-DNA hybrid ribonuclease activity"/>
    <property type="evidence" value="ECO:0007669"/>
    <property type="project" value="InterPro"/>
</dbReference>
<dbReference type="InterPro" id="IPR044730">
    <property type="entry name" value="RNase_H-like_dom_plant"/>
</dbReference>
<accession>A0A314LFX7</accession>
<organism evidence="2 3">
    <name type="scientific">Nicotiana attenuata</name>
    <name type="common">Coyote tobacco</name>
    <dbReference type="NCBI Taxonomy" id="49451"/>
    <lineage>
        <taxon>Eukaryota</taxon>
        <taxon>Viridiplantae</taxon>
        <taxon>Streptophyta</taxon>
        <taxon>Embryophyta</taxon>
        <taxon>Tracheophyta</taxon>
        <taxon>Spermatophyta</taxon>
        <taxon>Magnoliopsida</taxon>
        <taxon>eudicotyledons</taxon>
        <taxon>Gunneridae</taxon>
        <taxon>Pentapetalae</taxon>
        <taxon>asterids</taxon>
        <taxon>lamiids</taxon>
        <taxon>Solanales</taxon>
        <taxon>Solanaceae</taxon>
        <taxon>Nicotianoideae</taxon>
        <taxon>Nicotianeae</taxon>
        <taxon>Nicotiana</taxon>
    </lineage>
</organism>
<dbReference type="Gene3D" id="3.30.420.10">
    <property type="entry name" value="Ribonuclease H-like superfamily/Ribonuclease H"/>
    <property type="match status" value="1"/>
</dbReference>
<dbReference type="PANTHER" id="PTHR47723">
    <property type="entry name" value="OS05G0353850 PROTEIN"/>
    <property type="match status" value="1"/>
</dbReference>
<evidence type="ECO:0000313" key="3">
    <source>
        <dbReference type="Proteomes" id="UP000187609"/>
    </source>
</evidence>
<protein>
    <recommendedName>
        <fullName evidence="1">RNase H type-1 domain-containing protein</fullName>
    </recommendedName>
</protein>
<dbReference type="Gramene" id="OIT40651">
    <property type="protein sequence ID" value="OIT40651"/>
    <property type="gene ID" value="A4A49_61144"/>
</dbReference>
<reference evidence="2" key="1">
    <citation type="submission" date="2016-11" db="EMBL/GenBank/DDBJ databases">
        <title>The genome of Nicotiana attenuata.</title>
        <authorList>
            <person name="Xu S."/>
            <person name="Brockmoeller T."/>
            <person name="Gaquerel E."/>
            <person name="Navarro A."/>
            <person name="Kuhl H."/>
            <person name="Gase K."/>
            <person name="Ling Z."/>
            <person name="Zhou W."/>
            <person name="Kreitzer C."/>
            <person name="Stanke M."/>
            <person name="Tang H."/>
            <person name="Lyons E."/>
            <person name="Pandey P."/>
            <person name="Pandey S.P."/>
            <person name="Timmermann B."/>
            <person name="Baldwin I.T."/>
        </authorList>
    </citation>
    <scope>NUCLEOTIDE SEQUENCE [LARGE SCALE GENOMIC DNA]</scope>
    <source>
        <strain evidence="2">UT</strain>
    </source>
</reference>
<dbReference type="Proteomes" id="UP000187609">
    <property type="component" value="Unassembled WGS sequence"/>
</dbReference>
<dbReference type="CDD" id="cd06222">
    <property type="entry name" value="RNase_H_like"/>
    <property type="match status" value="1"/>
</dbReference>
<dbReference type="EMBL" id="MJEQ01000009">
    <property type="protein sequence ID" value="OIT40651.1"/>
    <property type="molecule type" value="Genomic_DNA"/>
</dbReference>